<keyword evidence="10" id="KW-1185">Reference proteome</keyword>
<comment type="subcellular location">
    <subcellularLocation>
        <location evidence="1 8">Cell membrane</location>
        <topology evidence="1 8">Multi-pass membrane protein</topology>
    </subcellularLocation>
</comment>
<evidence type="ECO:0000256" key="6">
    <source>
        <dbReference type="ARBA" id="ARBA00022989"/>
    </source>
</evidence>
<feature type="transmembrane region" description="Helical" evidence="8">
    <location>
        <begin position="435"/>
        <end position="455"/>
    </location>
</feature>
<dbReference type="Proteomes" id="UP000678513">
    <property type="component" value="Chromosome"/>
</dbReference>
<keyword evidence="3 8" id="KW-0813">Transport</keyword>
<feature type="transmembrane region" description="Helical" evidence="8">
    <location>
        <begin position="245"/>
        <end position="269"/>
    </location>
</feature>
<evidence type="ECO:0000256" key="4">
    <source>
        <dbReference type="ARBA" id="ARBA00022475"/>
    </source>
</evidence>
<feature type="transmembrane region" description="Helical" evidence="8">
    <location>
        <begin position="20"/>
        <end position="39"/>
    </location>
</feature>
<keyword evidence="6 8" id="KW-1133">Transmembrane helix</keyword>
<evidence type="ECO:0000256" key="8">
    <source>
        <dbReference type="RuleBase" id="RU363064"/>
    </source>
</evidence>
<evidence type="ECO:0000313" key="10">
    <source>
        <dbReference type="Proteomes" id="UP000678513"/>
    </source>
</evidence>
<feature type="transmembrane region" description="Helical" evidence="8">
    <location>
        <begin position="215"/>
        <end position="239"/>
    </location>
</feature>
<feature type="transmembrane region" description="Helical" evidence="8">
    <location>
        <begin position="406"/>
        <end position="429"/>
    </location>
</feature>
<feature type="transmembrane region" description="Helical" evidence="8">
    <location>
        <begin position="151"/>
        <end position="170"/>
    </location>
</feature>
<proteinExistence type="inferred from homology"/>
<evidence type="ECO:0000256" key="3">
    <source>
        <dbReference type="ARBA" id="ARBA00022448"/>
    </source>
</evidence>
<dbReference type="EMBL" id="CP072384">
    <property type="protein sequence ID" value="QUC07519.1"/>
    <property type="molecule type" value="Genomic_DNA"/>
</dbReference>
<evidence type="ECO:0000256" key="7">
    <source>
        <dbReference type="ARBA" id="ARBA00023136"/>
    </source>
</evidence>
<protein>
    <submittedName>
        <fullName evidence="9">Alanine:cation symporter family protein</fullName>
    </submittedName>
</protein>
<keyword evidence="7 8" id="KW-0472">Membrane</keyword>
<feature type="transmembrane region" description="Helical" evidence="8">
    <location>
        <begin position="304"/>
        <end position="323"/>
    </location>
</feature>
<reference evidence="9 10" key="1">
    <citation type="submission" date="2021-03" db="EMBL/GenBank/DDBJ databases">
        <title>Human Oral Microbial Genomes.</title>
        <authorList>
            <person name="Johnston C.D."/>
            <person name="Chen T."/>
            <person name="Dewhirst F.E."/>
        </authorList>
    </citation>
    <scope>NUCLEOTIDE SEQUENCE [LARGE SCALE GENOMIC DNA]</scope>
    <source>
        <strain evidence="9 10">DSMZ 100122</strain>
    </source>
</reference>
<dbReference type="PRINTS" id="PR00175">
    <property type="entry name" value="NAALASMPORT"/>
</dbReference>
<dbReference type="PANTHER" id="PTHR30330">
    <property type="entry name" value="AGSS FAMILY TRANSPORTER, SODIUM-ALANINE"/>
    <property type="match status" value="1"/>
</dbReference>
<keyword evidence="5 8" id="KW-0812">Transmembrane</keyword>
<evidence type="ECO:0000313" key="9">
    <source>
        <dbReference type="EMBL" id="QUC07519.1"/>
    </source>
</evidence>
<keyword evidence="4 8" id="KW-1003">Cell membrane</keyword>
<gene>
    <name evidence="9" type="ORF">J5A65_11350</name>
</gene>
<dbReference type="InterPro" id="IPR001463">
    <property type="entry name" value="Na/Ala_symport"/>
</dbReference>
<dbReference type="PANTHER" id="PTHR30330:SF7">
    <property type="entry name" value="SODIUM_PROTON-DEPENDENT ALANINE CARRIER PROTEIN YRBD-RELATED"/>
    <property type="match status" value="1"/>
</dbReference>
<evidence type="ECO:0000256" key="5">
    <source>
        <dbReference type="ARBA" id="ARBA00022692"/>
    </source>
</evidence>
<keyword evidence="8" id="KW-0769">Symport</keyword>
<comment type="similarity">
    <text evidence="2 8">Belongs to the alanine or glycine:cation symporter (AGCS) (TC 2.A.25) family.</text>
</comment>
<evidence type="ECO:0000256" key="2">
    <source>
        <dbReference type="ARBA" id="ARBA00009261"/>
    </source>
</evidence>
<evidence type="ECO:0000256" key="1">
    <source>
        <dbReference type="ARBA" id="ARBA00004651"/>
    </source>
</evidence>
<feature type="transmembrane region" description="Helical" evidence="8">
    <location>
        <begin position="66"/>
        <end position="88"/>
    </location>
</feature>
<dbReference type="Pfam" id="PF01235">
    <property type="entry name" value="Na_Ala_symp"/>
    <property type="match status" value="1"/>
</dbReference>
<dbReference type="RefSeq" id="WP_212322043.1">
    <property type="nucleotide sequence ID" value="NZ_AP024463.1"/>
</dbReference>
<dbReference type="NCBIfam" id="TIGR00835">
    <property type="entry name" value="agcS"/>
    <property type="match status" value="1"/>
</dbReference>
<feature type="transmembrane region" description="Helical" evidence="8">
    <location>
        <begin position="365"/>
        <end position="385"/>
    </location>
</feature>
<sequence length="507" mass="53664">MIPLDITSDTQAIADFIWNPMAYVVLGLGLAYTIGTKAVQFRRVPDMVRQLRDSTGGDGGMSSFQALAMALASRVGVGSIAGVATAIGGGGPGALLWMAVTGLLGCTVGYAEACLSQTFKRQVEDEDLKRAKEDIGGMPYYIRYGLNWPKVGALIAVLGVVGYGLVFPGLQVSTIASSWSRAFGLPSWGPAVVVTGLVAMVIFGGTVRLVKVTQVLVPLLAFGYLGLALAVIGINYAQIPSAISLIVRSAFGMEPLLAGIAGAAVAWGVRRAVFASSNGLGEATFSAAGARTSHPGKQGLVQTFSVYIDILLICMASGLMMVVSGKFNVTNPDGGFFIENLPGVAVGPNWVQESINTLAPGWGPAFVAVAVLMFGFACLLAYFYVANTNLLYLLDGRKGKGLKLGLKLGTMAIVFTGSIISADFVWAVGDIGLGLIAWVNLFCLVFLFKIVRTVWKDYEEQARAGLDPHFDPVKLGIKNADFWLVKHDWGSRQESESNENQPKPTTN</sequence>
<name>A0ABX7Y3S7_9ACTN</name>
<feature type="transmembrane region" description="Helical" evidence="8">
    <location>
        <begin position="182"/>
        <end position="203"/>
    </location>
</feature>
<feature type="transmembrane region" description="Helical" evidence="8">
    <location>
        <begin position="94"/>
        <end position="111"/>
    </location>
</feature>
<accession>A0ABX7Y3S7</accession>
<organism evidence="9 10">
    <name type="scientific">Arachnia rubra</name>
    <dbReference type="NCBI Taxonomy" id="1547448"/>
    <lineage>
        <taxon>Bacteria</taxon>
        <taxon>Bacillati</taxon>
        <taxon>Actinomycetota</taxon>
        <taxon>Actinomycetes</taxon>
        <taxon>Propionibacteriales</taxon>
        <taxon>Propionibacteriaceae</taxon>
        <taxon>Arachnia</taxon>
    </lineage>
</organism>